<keyword evidence="5" id="KW-1185">Reference proteome</keyword>
<comment type="similarity">
    <text evidence="1">Belongs to the FAH family.</text>
</comment>
<dbReference type="GO" id="GO:0019752">
    <property type="term" value="P:carboxylic acid metabolic process"/>
    <property type="evidence" value="ECO:0007669"/>
    <property type="project" value="UniProtKB-ARBA"/>
</dbReference>
<dbReference type="InterPro" id="IPR011234">
    <property type="entry name" value="Fumarylacetoacetase-like_C"/>
</dbReference>
<dbReference type="SUPFAM" id="SSF56529">
    <property type="entry name" value="FAH"/>
    <property type="match status" value="1"/>
</dbReference>
<evidence type="ECO:0000313" key="4">
    <source>
        <dbReference type="EMBL" id="QDU78695.1"/>
    </source>
</evidence>
<accession>A0A518CHJ2</accession>
<dbReference type="PANTHER" id="PTHR42796:SF4">
    <property type="entry name" value="FUMARYLACETOACETATE HYDROLASE DOMAIN-CONTAINING PROTEIN 2A"/>
    <property type="match status" value="1"/>
</dbReference>
<keyword evidence="2" id="KW-0479">Metal-binding</keyword>
<protein>
    <submittedName>
        <fullName evidence="4">Ureidoglycolate lyase</fullName>
        <ecNumber evidence="4">4.3.2.3</ecNumber>
    </submittedName>
</protein>
<feature type="domain" description="Fumarylacetoacetase-like C-terminal" evidence="3">
    <location>
        <begin position="77"/>
        <end position="283"/>
    </location>
</feature>
<dbReference type="EMBL" id="CP036281">
    <property type="protein sequence ID" value="QDU78695.1"/>
    <property type="molecule type" value="Genomic_DNA"/>
</dbReference>
<evidence type="ECO:0000313" key="5">
    <source>
        <dbReference type="Proteomes" id="UP000317178"/>
    </source>
</evidence>
<dbReference type="Proteomes" id="UP000317178">
    <property type="component" value="Chromosome"/>
</dbReference>
<dbReference type="Pfam" id="PF01557">
    <property type="entry name" value="FAA_hydrolase"/>
    <property type="match status" value="1"/>
</dbReference>
<dbReference type="GO" id="GO:0046872">
    <property type="term" value="F:metal ion binding"/>
    <property type="evidence" value="ECO:0007669"/>
    <property type="project" value="UniProtKB-KW"/>
</dbReference>
<dbReference type="EC" id="4.3.2.3" evidence="4"/>
<dbReference type="OrthoDB" id="9805307at2"/>
<dbReference type="Gene3D" id="3.90.850.10">
    <property type="entry name" value="Fumarylacetoacetase-like, C-terminal domain"/>
    <property type="match status" value="1"/>
</dbReference>
<dbReference type="KEGG" id="plon:Pla110_03990"/>
<dbReference type="GO" id="GO:0050385">
    <property type="term" value="F:ureidoglycolate lyase activity"/>
    <property type="evidence" value="ECO:0007669"/>
    <property type="project" value="UniProtKB-EC"/>
</dbReference>
<dbReference type="RefSeq" id="WP_144992662.1">
    <property type="nucleotide sequence ID" value="NZ_CP036281.1"/>
</dbReference>
<reference evidence="4 5" key="1">
    <citation type="submission" date="2019-02" db="EMBL/GenBank/DDBJ databases">
        <title>Deep-cultivation of Planctomycetes and their phenomic and genomic characterization uncovers novel biology.</title>
        <authorList>
            <person name="Wiegand S."/>
            <person name="Jogler M."/>
            <person name="Boedeker C."/>
            <person name="Pinto D."/>
            <person name="Vollmers J."/>
            <person name="Rivas-Marin E."/>
            <person name="Kohn T."/>
            <person name="Peeters S.H."/>
            <person name="Heuer A."/>
            <person name="Rast P."/>
            <person name="Oberbeckmann S."/>
            <person name="Bunk B."/>
            <person name="Jeske O."/>
            <person name="Meyerdierks A."/>
            <person name="Storesund J.E."/>
            <person name="Kallscheuer N."/>
            <person name="Luecker S."/>
            <person name="Lage O.M."/>
            <person name="Pohl T."/>
            <person name="Merkel B.J."/>
            <person name="Hornburger P."/>
            <person name="Mueller R.-W."/>
            <person name="Bruemmer F."/>
            <person name="Labrenz M."/>
            <person name="Spormann A.M."/>
            <person name="Op den Camp H."/>
            <person name="Overmann J."/>
            <person name="Amann R."/>
            <person name="Jetten M.S.M."/>
            <person name="Mascher T."/>
            <person name="Medema M.H."/>
            <person name="Devos D.P."/>
            <person name="Kaster A.-K."/>
            <person name="Ovreas L."/>
            <person name="Rohde M."/>
            <person name="Galperin M.Y."/>
            <person name="Jogler C."/>
        </authorList>
    </citation>
    <scope>NUCLEOTIDE SEQUENCE [LARGE SCALE GENOMIC DNA]</scope>
    <source>
        <strain evidence="4 5">Pla110</strain>
    </source>
</reference>
<evidence type="ECO:0000256" key="1">
    <source>
        <dbReference type="ARBA" id="ARBA00010211"/>
    </source>
</evidence>
<gene>
    <name evidence="4" type="ORF">Pla110_03990</name>
</gene>
<dbReference type="AlphaFoldDB" id="A0A518CHJ2"/>
<dbReference type="InterPro" id="IPR051121">
    <property type="entry name" value="FAH"/>
</dbReference>
<evidence type="ECO:0000259" key="3">
    <source>
        <dbReference type="Pfam" id="PF01557"/>
    </source>
</evidence>
<dbReference type="PANTHER" id="PTHR42796">
    <property type="entry name" value="FUMARYLACETOACETATE HYDROLASE DOMAIN-CONTAINING PROTEIN 2A-RELATED"/>
    <property type="match status" value="1"/>
</dbReference>
<name>A0A518CHJ2_9PLAN</name>
<sequence length="289" mass="31155">MRLVTYQSENGSRIAGVNAQGQLVDLNQADSTLPTCMKTLLAGGEKLLSQTADAINKGTGIDSSQVKLLAPIPNPQKVMCIGLNYADHAKESGVEPPEEPVLFNKFPTAVAAHEEDVILPSVSTQVDYEAELVVVIGKTCKQVSETDASSYVAGYCTGHDVSARDWQLNKPGKQWLSGKTFDGFAPYGPYLVTSDEVGDPGNLKVQLRLNGETMQDSTTQQLIFGIPELVSYLSQICTLLPGDIIFTGTPPGVGMARKPPVFLKPGDVCEVEIEKLGTLRNRFVAEERI</sequence>
<dbReference type="FunFam" id="3.90.850.10:FF:000002">
    <property type="entry name" value="2-hydroxyhepta-2,4-diene-1,7-dioate isomerase"/>
    <property type="match status" value="1"/>
</dbReference>
<evidence type="ECO:0000256" key="2">
    <source>
        <dbReference type="ARBA" id="ARBA00022723"/>
    </source>
</evidence>
<dbReference type="GO" id="GO:0016853">
    <property type="term" value="F:isomerase activity"/>
    <property type="evidence" value="ECO:0007669"/>
    <property type="project" value="UniProtKB-ARBA"/>
</dbReference>
<organism evidence="4 5">
    <name type="scientific">Polystyrenella longa</name>
    <dbReference type="NCBI Taxonomy" id="2528007"/>
    <lineage>
        <taxon>Bacteria</taxon>
        <taxon>Pseudomonadati</taxon>
        <taxon>Planctomycetota</taxon>
        <taxon>Planctomycetia</taxon>
        <taxon>Planctomycetales</taxon>
        <taxon>Planctomycetaceae</taxon>
        <taxon>Polystyrenella</taxon>
    </lineage>
</organism>
<proteinExistence type="inferred from homology"/>
<keyword evidence="4" id="KW-0456">Lyase</keyword>
<dbReference type="InterPro" id="IPR036663">
    <property type="entry name" value="Fumarylacetoacetase_C_sf"/>
</dbReference>